<dbReference type="Pfam" id="PF13412">
    <property type="entry name" value="HTH_24"/>
    <property type="match status" value="1"/>
</dbReference>
<feature type="transmembrane region" description="Helical" evidence="2">
    <location>
        <begin position="139"/>
        <end position="163"/>
    </location>
</feature>
<gene>
    <name evidence="3" type="ORF">DFJ69_2083</name>
</gene>
<accession>A0A3D9SRQ1</accession>
<dbReference type="EMBL" id="QTTT01000001">
    <property type="protein sequence ID" value="REE96643.1"/>
    <property type="molecule type" value="Genomic_DNA"/>
</dbReference>
<evidence type="ECO:0000313" key="4">
    <source>
        <dbReference type="Proteomes" id="UP000256661"/>
    </source>
</evidence>
<feature type="transmembrane region" description="Helical" evidence="2">
    <location>
        <begin position="202"/>
        <end position="223"/>
    </location>
</feature>
<keyword evidence="2" id="KW-1133">Transmembrane helix</keyword>
<evidence type="ECO:0000256" key="1">
    <source>
        <dbReference type="SAM" id="MobiDB-lite"/>
    </source>
</evidence>
<dbReference type="OrthoDB" id="3486024at2"/>
<protein>
    <submittedName>
        <fullName evidence="3">Uncharacterized membrane protein YdcZ (DUF606 family)</fullName>
    </submittedName>
</protein>
<feature type="region of interest" description="Disordered" evidence="1">
    <location>
        <begin position="309"/>
        <end position="371"/>
    </location>
</feature>
<organism evidence="3 4">
    <name type="scientific">Thermomonospora umbrina</name>
    <dbReference type="NCBI Taxonomy" id="111806"/>
    <lineage>
        <taxon>Bacteria</taxon>
        <taxon>Bacillati</taxon>
        <taxon>Actinomycetota</taxon>
        <taxon>Actinomycetes</taxon>
        <taxon>Streptosporangiales</taxon>
        <taxon>Thermomonosporaceae</taxon>
        <taxon>Thermomonospora</taxon>
    </lineage>
</organism>
<keyword evidence="4" id="KW-1185">Reference proteome</keyword>
<keyword evidence="2" id="KW-0472">Membrane</keyword>
<sequence length="423" mass="44303">MKRRGNNATPAESVVVAVQQQTAQAAELASIAGQNRLADPRTNPAVRAHADGLRDEQHRRTLDAEHARSVRRHRVADRRASHAEKALEALQAARETSSPARSVLALHTGRSRFLAASLAASLALSAGSASGVARLAEKLAAPALAGWVAEVGMTGLTTAVVLYRSHLAQHGGKVVGWQNKVLWVLMLGPLLASVVANAFGAGLVGIACSVGAAAFSLLSYVIADASATAMRDQAVKVTGADEAGLRAVAMGHEEPAAEASELARITVSDPRESDGYARWDEIPTSPADPELWVSEQGRVTVEQVAAFLADQDPPDGAVTSSVPDPDSGGPHRSANAPDQPAADPVTGPVQIDADQPVRPIGSEDADRVTSAVTARRIAGQNTRQRVADYLSQNPDAQTRQIAEALGLSASTVKRHRREIQSSQ</sequence>
<proteinExistence type="predicted"/>
<feature type="transmembrane region" description="Helical" evidence="2">
    <location>
        <begin position="113"/>
        <end position="133"/>
    </location>
</feature>
<feature type="transmembrane region" description="Helical" evidence="2">
    <location>
        <begin position="175"/>
        <end position="196"/>
    </location>
</feature>
<reference evidence="3 4" key="1">
    <citation type="submission" date="2018-08" db="EMBL/GenBank/DDBJ databases">
        <title>Sequencing the genomes of 1000 actinobacteria strains.</title>
        <authorList>
            <person name="Klenk H.-P."/>
        </authorList>
    </citation>
    <scope>NUCLEOTIDE SEQUENCE [LARGE SCALE GENOMIC DNA]</scope>
    <source>
        <strain evidence="3 4">DSM 43927</strain>
    </source>
</reference>
<dbReference type="InterPro" id="IPR036388">
    <property type="entry name" value="WH-like_DNA-bd_sf"/>
</dbReference>
<name>A0A3D9SRQ1_9ACTN</name>
<keyword evidence="2" id="KW-0812">Transmembrane</keyword>
<comment type="caution">
    <text evidence="3">The sequence shown here is derived from an EMBL/GenBank/DDBJ whole genome shotgun (WGS) entry which is preliminary data.</text>
</comment>
<dbReference type="Gene3D" id="1.10.10.10">
    <property type="entry name" value="Winged helix-like DNA-binding domain superfamily/Winged helix DNA-binding domain"/>
    <property type="match status" value="1"/>
</dbReference>
<evidence type="ECO:0000313" key="3">
    <source>
        <dbReference type="EMBL" id="REE96643.1"/>
    </source>
</evidence>
<dbReference type="Proteomes" id="UP000256661">
    <property type="component" value="Unassembled WGS sequence"/>
</dbReference>
<evidence type="ECO:0000256" key="2">
    <source>
        <dbReference type="SAM" id="Phobius"/>
    </source>
</evidence>
<dbReference type="AlphaFoldDB" id="A0A3D9SRQ1"/>
<feature type="region of interest" description="Disordered" evidence="1">
    <location>
        <begin position="273"/>
        <end position="292"/>
    </location>
</feature>